<keyword evidence="3 6" id="KW-0863">Zinc-finger</keyword>
<proteinExistence type="predicted"/>
<evidence type="ECO:0000313" key="9">
    <source>
        <dbReference type="Proteomes" id="UP000037069"/>
    </source>
</evidence>
<dbReference type="PANTHER" id="PTHR23323">
    <property type="entry name" value="VACUOLAR PROTEIN SORTING-ASSOCIATED PROTEIN"/>
    <property type="match status" value="1"/>
</dbReference>
<name>A0A0L0BRL3_LUCCU</name>
<evidence type="ECO:0000259" key="7">
    <source>
        <dbReference type="PROSITE" id="PS50089"/>
    </source>
</evidence>
<keyword evidence="5" id="KW-0472">Membrane</keyword>
<evidence type="ECO:0000256" key="2">
    <source>
        <dbReference type="ARBA" id="ARBA00022723"/>
    </source>
</evidence>
<dbReference type="GO" id="GO:0030897">
    <property type="term" value="C:HOPS complex"/>
    <property type="evidence" value="ECO:0007669"/>
    <property type="project" value="TreeGrafter"/>
</dbReference>
<accession>A0A0L0BRL3</accession>
<dbReference type="GO" id="GO:0008270">
    <property type="term" value="F:zinc ion binding"/>
    <property type="evidence" value="ECO:0007669"/>
    <property type="project" value="UniProtKB-KW"/>
</dbReference>
<dbReference type="GO" id="GO:0006904">
    <property type="term" value="P:vesicle docking involved in exocytosis"/>
    <property type="evidence" value="ECO:0007669"/>
    <property type="project" value="TreeGrafter"/>
</dbReference>
<dbReference type="InterPro" id="IPR001841">
    <property type="entry name" value="Znf_RING"/>
</dbReference>
<keyword evidence="9" id="KW-1185">Reference proteome</keyword>
<dbReference type="Pfam" id="PF23341">
    <property type="entry name" value="PEP5_VPS11_N"/>
    <property type="match status" value="1"/>
</dbReference>
<comment type="subcellular location">
    <subcellularLocation>
        <location evidence="1">Late endosome membrane</location>
        <topology evidence="1">Peripheral membrane protein</topology>
        <orientation evidence="1">Cytoplasmic side</orientation>
    </subcellularLocation>
</comment>
<sequence>MFNFFKIIPLNKYLNKNNNIVAYCNNSTYTVFCYVDEVHIYTKDWEYFSLQMKDVKFCCIPEDSDYLILICQHTITSKTLLKIYCISNQLNRTTSTLISNSILECNSKVTALSALNTSNSQICLSIGLENGSVLFYNNFIYKDIPYNTFKYINVNVKPIKGINFFKCHNDINMFVCSDAGVFCYAISKNIGLNETRLILDDMNSNVHCSNSKQSVKLTREQYFVVARDDGLYCYTAEGRGPCYAINGFKKIVECFGKSLIILLKTNKTILSKEYSTQLIIIDIDNKIIVLNKEFENVLCILPIIDQSGCLVLLKSGQIFCLKEHELTYKLSHLVEKNLYDVALKILQESTANSDLVSEVLVHYGDHLLQRGDISEAVKNYSKTIGTTSPFLIIKKLIDFRYNEYLIQYLSALVQTEFKMAEHIELLNNCIERVELPSNASNIFEEKGTKSHEIYIEKSISRSEKEYLILKTLQQNEYNRITSFNELKNSEVLDFFSEYGYGLMKKYPNELKEVIDNLLSNRFLKNYIFHSIILSLSLINKLCAIDFVDKLFKDCEKHTIYNVWIELILQKWDRGNINLNFVIEFFKIHESDISIDNVFILCRNYNFWPGIRMMYDKCSMEILSTRCLANSFEMFPGYMKIFGGQKLNHLWIRTLRKENLARATSLNFVGDIVRNIIKTNPNFIINVLHSFVTRNDFSLNHLNEILLHENFFIHFKCEDLCNTVILLEAEVDKMEDILHNYLKRPIEFRNRLCDICKQIIKLPALYFLCQHAYHRECIKQYSEVVICILCTDNKMLKKKINNRDQIYNTADNSGNKTKNTLLINIAEKIGQLAFKCDNKNLYTKCFQNKKKLNITSNPFDSEEEAESNTLNEYDANLNPFT</sequence>
<reference evidence="8 9" key="1">
    <citation type="journal article" date="2015" name="Nat. Commun.">
        <title>Lucilia cuprina genome unlocks parasitic fly biology to underpin future interventions.</title>
        <authorList>
            <person name="Anstead C.A."/>
            <person name="Korhonen P.K."/>
            <person name="Young N.D."/>
            <person name="Hall R.S."/>
            <person name="Jex A.R."/>
            <person name="Murali S.C."/>
            <person name="Hughes D.S."/>
            <person name="Lee S.F."/>
            <person name="Perry T."/>
            <person name="Stroehlein A.J."/>
            <person name="Ansell B.R."/>
            <person name="Breugelmans B."/>
            <person name="Hofmann A."/>
            <person name="Qu J."/>
            <person name="Dugan S."/>
            <person name="Lee S.L."/>
            <person name="Chao H."/>
            <person name="Dinh H."/>
            <person name="Han Y."/>
            <person name="Doddapaneni H.V."/>
            <person name="Worley K.C."/>
            <person name="Muzny D.M."/>
            <person name="Ioannidis P."/>
            <person name="Waterhouse R.M."/>
            <person name="Zdobnov E.M."/>
            <person name="James P.J."/>
            <person name="Bagnall N.H."/>
            <person name="Kotze A.C."/>
            <person name="Gibbs R.A."/>
            <person name="Richards S."/>
            <person name="Batterham P."/>
            <person name="Gasser R.B."/>
        </authorList>
    </citation>
    <scope>NUCLEOTIDE SEQUENCE [LARGE SCALE GENOMIC DNA]</scope>
    <source>
        <strain evidence="8 9">LS</strain>
        <tissue evidence="8">Full body</tissue>
    </source>
</reference>
<dbReference type="STRING" id="7375.A0A0L0BRL3"/>
<dbReference type="Proteomes" id="UP000037069">
    <property type="component" value="Unassembled WGS sequence"/>
</dbReference>
<evidence type="ECO:0000313" key="8">
    <source>
        <dbReference type="EMBL" id="KNC22715.1"/>
    </source>
</evidence>
<dbReference type="GO" id="GO:0031902">
    <property type="term" value="C:late endosome membrane"/>
    <property type="evidence" value="ECO:0007669"/>
    <property type="project" value="UniProtKB-SubCell"/>
</dbReference>
<evidence type="ECO:0000256" key="3">
    <source>
        <dbReference type="ARBA" id="ARBA00022771"/>
    </source>
</evidence>
<evidence type="ECO:0000256" key="4">
    <source>
        <dbReference type="ARBA" id="ARBA00022833"/>
    </source>
</evidence>
<dbReference type="OMA" id="SVLEWKK"/>
<evidence type="ECO:0000256" key="1">
    <source>
        <dbReference type="ARBA" id="ARBA00004492"/>
    </source>
</evidence>
<evidence type="ECO:0000256" key="6">
    <source>
        <dbReference type="PROSITE-ProRule" id="PRU00175"/>
    </source>
</evidence>
<evidence type="ECO:0000256" key="5">
    <source>
        <dbReference type="ARBA" id="ARBA00023136"/>
    </source>
</evidence>
<dbReference type="EMBL" id="JRES01001457">
    <property type="protein sequence ID" value="KNC22715.1"/>
    <property type="molecule type" value="Genomic_DNA"/>
</dbReference>
<dbReference type="PANTHER" id="PTHR23323:SF24">
    <property type="entry name" value="VACUOLAR PROTEIN SORTING-ASSOCIATED PROTEIN 11 HOMOLOG"/>
    <property type="match status" value="1"/>
</dbReference>
<keyword evidence="2" id="KW-0479">Metal-binding</keyword>
<dbReference type="InterPro" id="IPR057307">
    <property type="entry name" value="PEP5_VPS11_N"/>
</dbReference>
<keyword evidence="4" id="KW-0862">Zinc</keyword>
<dbReference type="PROSITE" id="PS50089">
    <property type="entry name" value="ZF_RING_2"/>
    <property type="match status" value="1"/>
</dbReference>
<dbReference type="OrthoDB" id="26184at2759"/>
<feature type="domain" description="RING-type" evidence="7">
    <location>
        <begin position="752"/>
        <end position="790"/>
    </location>
</feature>
<gene>
    <name evidence="8" type="ORF">FF38_03150</name>
</gene>
<dbReference type="GO" id="GO:0007033">
    <property type="term" value="P:vacuole organization"/>
    <property type="evidence" value="ECO:0007669"/>
    <property type="project" value="TreeGrafter"/>
</dbReference>
<comment type="caution">
    <text evidence="8">The sequence shown here is derived from an EMBL/GenBank/DDBJ whole genome shotgun (WGS) entry which is preliminary data.</text>
</comment>
<dbReference type="GO" id="GO:0030674">
    <property type="term" value="F:protein-macromolecule adaptor activity"/>
    <property type="evidence" value="ECO:0007669"/>
    <property type="project" value="TreeGrafter"/>
</dbReference>
<protein>
    <recommendedName>
        <fullName evidence="7">RING-type domain-containing protein</fullName>
    </recommendedName>
</protein>
<dbReference type="GO" id="GO:0048284">
    <property type="term" value="P:organelle fusion"/>
    <property type="evidence" value="ECO:0007669"/>
    <property type="project" value="TreeGrafter"/>
</dbReference>
<organism evidence="8 9">
    <name type="scientific">Lucilia cuprina</name>
    <name type="common">Green bottle fly</name>
    <name type="synonym">Australian sheep blowfly</name>
    <dbReference type="NCBI Taxonomy" id="7375"/>
    <lineage>
        <taxon>Eukaryota</taxon>
        <taxon>Metazoa</taxon>
        <taxon>Ecdysozoa</taxon>
        <taxon>Arthropoda</taxon>
        <taxon>Hexapoda</taxon>
        <taxon>Insecta</taxon>
        <taxon>Pterygota</taxon>
        <taxon>Neoptera</taxon>
        <taxon>Endopterygota</taxon>
        <taxon>Diptera</taxon>
        <taxon>Brachycera</taxon>
        <taxon>Muscomorpha</taxon>
        <taxon>Oestroidea</taxon>
        <taxon>Calliphoridae</taxon>
        <taxon>Luciliinae</taxon>
        <taxon>Lucilia</taxon>
    </lineage>
</organism>
<dbReference type="GO" id="GO:0007032">
    <property type="term" value="P:endosome organization"/>
    <property type="evidence" value="ECO:0007669"/>
    <property type="project" value="TreeGrafter"/>
</dbReference>
<dbReference type="AlphaFoldDB" id="A0A0L0BRL3"/>